<evidence type="ECO:0000256" key="3">
    <source>
        <dbReference type="SAM" id="SignalP"/>
    </source>
</evidence>
<evidence type="ECO:0000256" key="1">
    <source>
        <dbReference type="SAM" id="MobiDB-lite"/>
    </source>
</evidence>
<sequence length="2979" mass="310642">MNKKLSVLRRITAVVLCVTLLSSQVVVANAEDSERMNVQTNSEFTDISEQDGFSSDTSEISDITESDIPDSFEGESEPNTDISSEVTEEFGNSEDQGFTDGEETIIEDENTSDTLEEANPDYEDGKICIYNYQQLLQIGTGTQMFSGDKDGNVGEGDKVLADGAELTYASDASYCLMNDIPIDNENVWNFPSDFTGSITSSSERTGNTVYDSVTDTIYVYNRYQLELMKGESSDSEPVMSEDYIAEKVGMGQVFTLEDGSYLTYSKTHNYVLASSFTTETPELLANKAGTEETTQDITSAYPSDYEGRNYFGQVVKKIGDKNYILIGNETQLRAIGTDTDVTEPIWRVYETREKKPGILGGALSGYTAWKPVADTQTYKTELYYPGDADIVKFNDTYNWSGKELYGNKKGDHKLGETEYLDNSSLDIAGTTATKRYVYVSSTIQESADMTVTATDSTASASEAASVEAGATVKDRDLIDMTPPDSEEAAETGSNDETFTSGEDESNFSDDANPESITVDENKTYVLTYDTSKSSNTNIAGAGYKYSKDANYIIFRDIDLSKEGTNSNGEDDDWDPIDNYQGNMEGRKGMVEGQSITISHINISQANAVNQDNQAEYGIGFFRNLTTPYSTSLTISQNPITVKNITLSDVTVSTTTQKVKQNFSLIGDVLKLLLGNLSGLEPDPQSLATGGFAGVVKGNIQIENCNVENLHGVSNVNDRTGGFAGYVSGMTQYDLVSSGLGGLVGTLTKILDLIPLLGVGDLLTVLLKGGLLSVDKLIPVGYVNPSIQNCSVSGGTSVTGQKSTGGFAGEAIGAVMKNCSVGGTTTVSGNDCSGGFVGRSANAVVVGALSSLGIELMGNFPVNTVMLNCRIDGTVNVSAQGSSAKESGYAGGFVGEMRNSYAVDCSISSLGTVSGKDYTGGFAGIATLGDVADIDESQGLLVIVKDLLTGLLNGKLTNMDILNLVGLRPSVISGCTIAGDNISVTANGKNAGGLVGYAGAVQISNTSELADDSKSTTRALQRVLNKTGVTYEFADRVNQINVASSMNVSATENAGGILGYAKMTSVGDVLGGTVTAADYMRFECKDCSVNGGSSGLTVTASDQENGRAGGAIGYGTGGEVRKTSVTNLNSVTAGKCAGGFAGYFGSGTLANVGGIKLLGLPLLKIDSLLSVGQMIETFTVDSTVSGVTSGYSVSTQNEKGYSGGFIGECISGRARDTKISNLKTVTASAVSGNAGGFAGFAKAGDALSAGDSTTSQLTGIELENLLGVVSALRPEFNNTSIAYVSNGSDPQVSADMAGGFVGDGQAVDINYGNNNSGFKADTDTNPSSSESTGEKNSEEADFISAVTNSEDGTTEGETGAIATTNITGLSYIKGTSYAGGFAGRLMPGDVAQTGSIKLLGLLNVNQLLSVMDVAYPRISDSSIEGDSLVVTASGKNDDVALGDAGGYIGNGKAVMVKNSDVTNVKEVTAPYHAGGYIGIMRSGSAAEAGDATGDLLNSVLGKILSLKELASVLQAASSKITNCKVAGTADGLTVTADRGFENAEGYAGGFVGEMQSGHVDNSSNAVDAGKGTAVENLLKVEGLRYAGGFGGLVKAGAVAEIGDKSSILTKVVDLTGLLSLVNAFVPVISNASVNSVEKGFTVTVTGTLEKDSTNDADAGSAGGFIGCGTGVQISNSDVNKLQHTGVSEPKNLQQEDGSSYYGSDSAYAVSGYRYAGGYIGKAAMGSTAAIGGASVLDHVLSASNLLSALTVVASIIDSSDVYGATGGFNVLATNGDGNTGKAGGYAGELLGVQIQNSNSYNFAHIIGRESAGGYVGTMEPGSAADVVGGLSALGGLISADNLLGVLQAFVPVIKNSETTCVPCGGAVRAQAESDDGIYRGLAGGYAGYNYGGQIWGNNTDNWKGSAYTGTTRECAAYRIRSVYGTEYAGGYTGLMRCANVADTGSLKVLFGLIKLDNPLALLQAVYPTEKNTAVYGPLRGLDTDTWNKWVGAVGSYGSYGNKLQALGEVNDQEQLNEIISQYAYGYAVTAGRSILASKATQGGSAGGYVGRMEGGTVTNGTATDLQSAEAYRCSGGFAGEMLTGSVANTGDVSLASLKIIGADSLAALKTFVPVVKQSHVEGYRSGARIRATGIADKDPVGFAGGYVGRMIGGQIWGDETSSCSITNLRRVDGTSYVGGFAGKVDPGSVAAIDTATKQGLLNKILDVLMVNAPAELIKVLNATVSTIRCASVSAWDDWGVIVNGTYQNGSNTGYAKAAGGFAGSLCGAVLGEKDTPGSGIRADKIRSVVAGEYAGGCFGIADVSGAANISAGNETSVLQYLLKLGKTDVLDAFRSYVYYGNVTGSPDAGLGVSANTATDAGQNNQVTYSGTAGGFGGSLLNGSVKNSSVTGLNYVTGLNSVGGFVGYSGKSGVVKMEKLDVLGDNAGQLLGGALGVLDIFGSHIDDSSVAGIPGGYTVQSKGGKEQIAGGFIGYANLARMSGCNAGDDQNQENSLKLVESGGTAGGFAGRTSFAYLADVKLDSTVVDALFVVLDQLVRALYLDKIQDSDLLHINLGIVKVDALYEGNLLHVNLLGLDISVGLSKKSTENDQQTDFAIIKIGDSSIKLPCDKNGIITKDNDVKSNISVNLIKANRTKITDSNVYGISTGYDVYAGGAGNDVDGVAKDGQSGGFVGHNDEGLLRNNNMYYCDVVRGTSKLVGPFSGKSDLNSVYDFNTKAGVEGENNNYRIYRKPAISFDEIKKNSKLLTDTFSQENGWSIFSVKHVVQVDEYNTLQNAVMATKDSSETADLNAYVSDAKAVLMSDTKTTVNTGDSTSPEPSDAQDPCDEFVNLTINKVWKDFRNMDNIRPDTIKVTISRSWTDAEGTKHTEVVPGYENYEIKGDISKSTWQKVVETLPAYIKDDAEKPHYYEYSVTETEIKGYTTTIETSKDGFTFTIINRHFALLPDTGGEGIMMFIIAGGLLLAFLLYTGRRRKRKQAM</sequence>
<dbReference type="Pfam" id="PF05738">
    <property type="entry name" value="Cna_B"/>
    <property type="match status" value="1"/>
</dbReference>
<feature type="chain" id="PRO_5008019178" description="CNA-B domain-containing protein" evidence="3">
    <location>
        <begin position="31"/>
        <end position="2979"/>
    </location>
</feature>
<proteinExistence type="predicted"/>
<feature type="domain" description="CNA-B" evidence="4">
    <location>
        <begin position="2832"/>
        <end position="2938"/>
    </location>
</feature>
<dbReference type="Gene3D" id="2.160.20.110">
    <property type="match status" value="2"/>
</dbReference>
<evidence type="ECO:0000313" key="6">
    <source>
        <dbReference type="Proteomes" id="UP000095706"/>
    </source>
</evidence>
<keyword evidence="2" id="KW-0812">Transmembrane</keyword>
<feature type="transmembrane region" description="Helical" evidence="2">
    <location>
        <begin position="2951"/>
        <end position="2969"/>
    </location>
</feature>
<evidence type="ECO:0000313" key="5">
    <source>
        <dbReference type="EMBL" id="CUO13091.1"/>
    </source>
</evidence>
<protein>
    <recommendedName>
        <fullName evidence="4">CNA-B domain-containing protein</fullName>
    </recommendedName>
</protein>
<feature type="compositionally biased region" description="Polar residues" evidence="1">
    <location>
        <begin position="491"/>
        <end position="500"/>
    </location>
</feature>
<feature type="compositionally biased region" description="Polar residues" evidence="1">
    <location>
        <begin position="1311"/>
        <end position="1330"/>
    </location>
</feature>
<keyword evidence="2" id="KW-1133">Transmembrane helix</keyword>
<dbReference type="CDD" id="cd00222">
    <property type="entry name" value="CollagenBindB"/>
    <property type="match status" value="1"/>
</dbReference>
<feature type="signal peptide" evidence="3">
    <location>
        <begin position="1"/>
        <end position="30"/>
    </location>
</feature>
<feature type="compositionally biased region" description="Polar residues" evidence="1">
    <location>
        <begin position="48"/>
        <end position="61"/>
    </location>
</feature>
<feature type="region of interest" description="Disordered" evidence="1">
    <location>
        <begin position="48"/>
        <end position="119"/>
    </location>
</feature>
<dbReference type="SUPFAM" id="SSF49478">
    <property type="entry name" value="Cna protein B-type domain"/>
    <property type="match status" value="1"/>
</dbReference>
<keyword evidence="3" id="KW-0732">Signal</keyword>
<gene>
    <name evidence="5" type="ORF">ERS852406_01319</name>
</gene>
<feature type="region of interest" description="Disordered" evidence="1">
    <location>
        <begin position="1311"/>
        <end position="1338"/>
    </location>
</feature>
<organism evidence="5 6">
    <name type="scientific">Fusicatenibacter saccharivorans</name>
    <dbReference type="NCBI Taxonomy" id="1150298"/>
    <lineage>
        <taxon>Bacteria</taxon>
        <taxon>Bacillati</taxon>
        <taxon>Bacillota</taxon>
        <taxon>Clostridia</taxon>
        <taxon>Lachnospirales</taxon>
        <taxon>Lachnospiraceae</taxon>
        <taxon>Fusicatenibacter</taxon>
    </lineage>
</organism>
<feature type="compositionally biased region" description="Acidic residues" evidence="1">
    <location>
        <begin position="100"/>
        <end position="119"/>
    </location>
</feature>
<reference evidence="5 6" key="1">
    <citation type="submission" date="2015-09" db="EMBL/GenBank/DDBJ databases">
        <authorList>
            <consortium name="Pathogen Informatics"/>
        </authorList>
    </citation>
    <scope>NUCLEOTIDE SEQUENCE [LARGE SCALE GENOMIC DNA]</scope>
    <source>
        <strain evidence="5 6">2789STDY5608849</strain>
    </source>
</reference>
<accession>A0A174CHN6</accession>
<dbReference type="InterPro" id="IPR008454">
    <property type="entry name" value="Collagen-bd_Cna-like_B-typ_dom"/>
</dbReference>
<keyword evidence="2" id="KW-0472">Membrane</keyword>
<evidence type="ECO:0000256" key="2">
    <source>
        <dbReference type="SAM" id="Phobius"/>
    </source>
</evidence>
<dbReference type="Gene3D" id="2.60.40.1140">
    <property type="entry name" value="Collagen-binding surface protein Cna, B-type domain"/>
    <property type="match status" value="1"/>
</dbReference>
<name>A0A174CHN6_9FIRM</name>
<dbReference type="Proteomes" id="UP000095706">
    <property type="component" value="Unassembled WGS sequence"/>
</dbReference>
<feature type="region of interest" description="Disordered" evidence="1">
    <location>
        <begin position="471"/>
        <end position="518"/>
    </location>
</feature>
<dbReference type="NCBIfam" id="TIGR01167">
    <property type="entry name" value="LPXTG_anchor"/>
    <property type="match status" value="1"/>
</dbReference>
<feature type="compositionally biased region" description="Acidic residues" evidence="1">
    <location>
        <begin position="62"/>
        <end position="78"/>
    </location>
</feature>
<evidence type="ECO:0000259" key="4">
    <source>
        <dbReference type="Pfam" id="PF05738"/>
    </source>
</evidence>
<dbReference type="EMBL" id="CYYV01000006">
    <property type="protein sequence ID" value="CUO13091.1"/>
    <property type="molecule type" value="Genomic_DNA"/>
</dbReference>